<evidence type="ECO:0000313" key="1">
    <source>
        <dbReference type="EMBL" id="MFC4246893.1"/>
    </source>
</evidence>
<protein>
    <submittedName>
        <fullName evidence="1">Uncharacterized protein</fullName>
    </submittedName>
</protein>
<dbReference type="Proteomes" id="UP001595821">
    <property type="component" value="Unassembled WGS sequence"/>
</dbReference>
<dbReference type="RefSeq" id="WP_345781517.1">
    <property type="nucleotide sequence ID" value="NZ_JBHSDJ010000020.1"/>
</dbReference>
<sequence length="56" mass="6547">MAKFDVKLREWCERIDDEDAFVSGVVVKLIGIRFGWMAQSTQMGFVTVSEFRIFKQ</sequence>
<evidence type="ECO:0000313" key="2">
    <source>
        <dbReference type="Proteomes" id="UP001595821"/>
    </source>
</evidence>
<dbReference type="AlphaFoldDB" id="A0ABD5NXV9"/>
<dbReference type="EMBL" id="JBHSDJ010000020">
    <property type="protein sequence ID" value="MFC4246893.1"/>
    <property type="molecule type" value="Genomic_DNA"/>
</dbReference>
<name>A0ABD5NXV9_9EURY</name>
<accession>A0ABD5NXV9</accession>
<organism evidence="1 2">
    <name type="scientific">Natribaculum luteum</name>
    <dbReference type="NCBI Taxonomy" id="1586232"/>
    <lineage>
        <taxon>Archaea</taxon>
        <taxon>Methanobacteriati</taxon>
        <taxon>Methanobacteriota</taxon>
        <taxon>Stenosarchaea group</taxon>
        <taxon>Halobacteria</taxon>
        <taxon>Halobacteriales</taxon>
        <taxon>Natrialbaceae</taxon>
        <taxon>Natribaculum</taxon>
    </lineage>
</organism>
<comment type="caution">
    <text evidence="1">The sequence shown here is derived from an EMBL/GenBank/DDBJ whole genome shotgun (WGS) entry which is preliminary data.</text>
</comment>
<proteinExistence type="predicted"/>
<reference evidence="1 2" key="1">
    <citation type="journal article" date="2014" name="Int. J. Syst. Evol. Microbiol.">
        <title>Complete genome sequence of Corynebacterium casei LMG S-19264T (=DSM 44701T), isolated from a smear-ripened cheese.</title>
        <authorList>
            <consortium name="US DOE Joint Genome Institute (JGI-PGF)"/>
            <person name="Walter F."/>
            <person name="Albersmeier A."/>
            <person name="Kalinowski J."/>
            <person name="Ruckert C."/>
        </authorList>
    </citation>
    <scope>NUCLEOTIDE SEQUENCE [LARGE SCALE GENOMIC DNA]</scope>
    <source>
        <strain evidence="1 2">IBRC-M 10912</strain>
    </source>
</reference>
<gene>
    <name evidence="1" type="ORF">ACFOZ7_07760</name>
</gene>